<protein>
    <submittedName>
        <fullName evidence="1">Uncharacterized protein</fullName>
    </submittedName>
</protein>
<accession>A0A821T2P9</accession>
<gene>
    <name evidence="1" type="ORF">PMACD_LOCUS8136</name>
</gene>
<name>A0A821T2P9_9NEOP</name>
<dbReference type="Proteomes" id="UP000663880">
    <property type="component" value="Unassembled WGS sequence"/>
</dbReference>
<keyword evidence="2" id="KW-1185">Reference proteome</keyword>
<dbReference type="EMBL" id="CAJOBZ010000020">
    <property type="protein sequence ID" value="CAF4863734.1"/>
    <property type="molecule type" value="Genomic_DNA"/>
</dbReference>
<sequence>MKIEIKLQQINASGNALRRYSNYIFKQVLEVSQANLAKDLERGSVATASVLRNSQFNHLPCYGMKLDPKLSLSTPRSQGCYGEASALDLLLRSKQINF</sequence>
<comment type="caution">
    <text evidence="1">The sequence shown here is derived from an EMBL/GenBank/DDBJ whole genome shotgun (WGS) entry which is preliminary data.</text>
</comment>
<evidence type="ECO:0000313" key="1">
    <source>
        <dbReference type="EMBL" id="CAF4863734.1"/>
    </source>
</evidence>
<dbReference type="AlphaFoldDB" id="A0A821T2P9"/>
<evidence type="ECO:0000313" key="2">
    <source>
        <dbReference type="Proteomes" id="UP000663880"/>
    </source>
</evidence>
<organism evidence="1 2">
    <name type="scientific">Pieris macdunnoughi</name>
    <dbReference type="NCBI Taxonomy" id="345717"/>
    <lineage>
        <taxon>Eukaryota</taxon>
        <taxon>Metazoa</taxon>
        <taxon>Ecdysozoa</taxon>
        <taxon>Arthropoda</taxon>
        <taxon>Hexapoda</taxon>
        <taxon>Insecta</taxon>
        <taxon>Pterygota</taxon>
        <taxon>Neoptera</taxon>
        <taxon>Endopterygota</taxon>
        <taxon>Lepidoptera</taxon>
        <taxon>Glossata</taxon>
        <taxon>Ditrysia</taxon>
        <taxon>Papilionoidea</taxon>
        <taxon>Pieridae</taxon>
        <taxon>Pierinae</taxon>
        <taxon>Pieris</taxon>
    </lineage>
</organism>
<proteinExistence type="predicted"/>
<reference evidence="1" key="1">
    <citation type="submission" date="2021-02" db="EMBL/GenBank/DDBJ databases">
        <authorList>
            <person name="Steward A R."/>
        </authorList>
    </citation>
    <scope>NUCLEOTIDE SEQUENCE</scope>
</reference>